<dbReference type="InterPro" id="IPR018691">
    <property type="entry name" value="DUF2188"/>
</dbReference>
<keyword evidence="3" id="KW-1185">Reference proteome</keyword>
<name>A0ABW0SII5_9GAMM</name>
<proteinExistence type="predicted"/>
<evidence type="ECO:0000313" key="2">
    <source>
        <dbReference type="EMBL" id="MFC5568848.1"/>
    </source>
</evidence>
<accession>A0ABW0SII5</accession>
<organism evidence="2 3">
    <name type="scientific">Lysobacter yangpyeongensis</name>
    <dbReference type="NCBI Taxonomy" id="346182"/>
    <lineage>
        <taxon>Bacteria</taxon>
        <taxon>Pseudomonadati</taxon>
        <taxon>Pseudomonadota</taxon>
        <taxon>Gammaproteobacteria</taxon>
        <taxon>Lysobacterales</taxon>
        <taxon>Lysobacteraceae</taxon>
        <taxon>Lysobacter</taxon>
    </lineage>
</organism>
<dbReference type="Proteomes" id="UP001596036">
    <property type="component" value="Unassembled WGS sequence"/>
</dbReference>
<feature type="region of interest" description="Disordered" evidence="1">
    <location>
        <begin position="53"/>
        <end position="78"/>
    </location>
</feature>
<sequence>MRGDPMFWYYVAPYTGDKWNILFDNQPRPYIYDSEEEAIEAARKVAATNFRKQHEPSGVRVKDNGRWREDETYGDAST</sequence>
<dbReference type="Pfam" id="PF09954">
    <property type="entry name" value="DUF2188"/>
    <property type="match status" value="1"/>
</dbReference>
<protein>
    <submittedName>
        <fullName evidence="2">DUF2188 domain-containing protein</fullName>
    </submittedName>
</protein>
<evidence type="ECO:0000256" key="1">
    <source>
        <dbReference type="SAM" id="MobiDB-lite"/>
    </source>
</evidence>
<evidence type="ECO:0000313" key="3">
    <source>
        <dbReference type="Proteomes" id="UP001596036"/>
    </source>
</evidence>
<gene>
    <name evidence="2" type="ORF">ACFPN1_02055</name>
</gene>
<reference evidence="3" key="1">
    <citation type="journal article" date="2019" name="Int. J. Syst. Evol. Microbiol.">
        <title>The Global Catalogue of Microorganisms (GCM) 10K type strain sequencing project: providing services to taxonomists for standard genome sequencing and annotation.</title>
        <authorList>
            <consortium name="The Broad Institute Genomics Platform"/>
            <consortium name="The Broad Institute Genome Sequencing Center for Infectious Disease"/>
            <person name="Wu L."/>
            <person name="Ma J."/>
        </authorList>
    </citation>
    <scope>NUCLEOTIDE SEQUENCE [LARGE SCALE GENOMIC DNA]</scope>
    <source>
        <strain evidence="3">KACC 11407</strain>
    </source>
</reference>
<dbReference type="RefSeq" id="WP_386752557.1">
    <property type="nucleotide sequence ID" value="NZ_JBHSNM010000001.1"/>
</dbReference>
<comment type="caution">
    <text evidence="2">The sequence shown here is derived from an EMBL/GenBank/DDBJ whole genome shotgun (WGS) entry which is preliminary data.</text>
</comment>
<feature type="compositionally biased region" description="Basic and acidic residues" evidence="1">
    <location>
        <begin position="53"/>
        <end position="71"/>
    </location>
</feature>
<dbReference type="EMBL" id="JBHSNM010000001">
    <property type="protein sequence ID" value="MFC5568848.1"/>
    <property type="molecule type" value="Genomic_DNA"/>
</dbReference>